<evidence type="ECO:0000313" key="2">
    <source>
        <dbReference type="EMBL" id="CAB5214205.1"/>
    </source>
</evidence>
<name>A0A6J7WG86_9CAUD</name>
<proteinExistence type="predicted"/>
<gene>
    <name evidence="2" type="ORF">UFOVP193_37</name>
</gene>
<evidence type="ECO:0000256" key="1">
    <source>
        <dbReference type="SAM" id="MobiDB-lite"/>
    </source>
</evidence>
<organism evidence="2">
    <name type="scientific">uncultured Caudovirales phage</name>
    <dbReference type="NCBI Taxonomy" id="2100421"/>
    <lineage>
        <taxon>Viruses</taxon>
        <taxon>Duplodnaviria</taxon>
        <taxon>Heunggongvirae</taxon>
        <taxon>Uroviricota</taxon>
        <taxon>Caudoviricetes</taxon>
        <taxon>Peduoviridae</taxon>
        <taxon>Maltschvirus</taxon>
        <taxon>Maltschvirus maltsch</taxon>
    </lineage>
</organism>
<dbReference type="EMBL" id="LR798240">
    <property type="protein sequence ID" value="CAB5214205.1"/>
    <property type="molecule type" value="Genomic_DNA"/>
</dbReference>
<reference evidence="2" key="1">
    <citation type="submission" date="2020-05" db="EMBL/GenBank/DDBJ databases">
        <authorList>
            <person name="Chiriac C."/>
            <person name="Salcher M."/>
            <person name="Ghai R."/>
            <person name="Kavagutti S V."/>
        </authorList>
    </citation>
    <scope>NUCLEOTIDE SEQUENCE</scope>
</reference>
<protein>
    <submittedName>
        <fullName evidence="2">Uncharacterized protein</fullName>
    </submittedName>
</protein>
<accession>A0A6J7WG86</accession>
<sequence>MTTKATSKVEKSRPKTGGRAKGVPNKVTQEAREAVKALLDANLPFLQTWLYNTAEGLKDDETGKYIVLPNPGKACDIVQNMVEYAVPKLARTEVVGDDKSPVRMVVTWKK</sequence>
<feature type="region of interest" description="Disordered" evidence="1">
    <location>
        <begin position="1"/>
        <end position="25"/>
    </location>
</feature>